<dbReference type="RefSeq" id="XP_064855550.1">
    <property type="nucleotide sequence ID" value="XM_064999478.1"/>
</dbReference>
<dbReference type="SUPFAM" id="SSF47473">
    <property type="entry name" value="EF-hand"/>
    <property type="match status" value="3"/>
</dbReference>
<organism evidence="5 6">
    <name type="scientific">Saccharomycopsis crataegensis</name>
    <dbReference type="NCBI Taxonomy" id="43959"/>
    <lineage>
        <taxon>Eukaryota</taxon>
        <taxon>Fungi</taxon>
        <taxon>Dikarya</taxon>
        <taxon>Ascomycota</taxon>
        <taxon>Saccharomycotina</taxon>
        <taxon>Saccharomycetes</taxon>
        <taxon>Saccharomycopsidaceae</taxon>
        <taxon>Saccharomycopsis</taxon>
    </lineage>
</organism>
<feature type="coiled-coil region" evidence="1">
    <location>
        <begin position="625"/>
        <end position="761"/>
    </location>
</feature>
<dbReference type="SMART" id="SM00054">
    <property type="entry name" value="EFh"/>
    <property type="match status" value="3"/>
</dbReference>
<dbReference type="GO" id="GO:0016197">
    <property type="term" value="P:endosomal transport"/>
    <property type="evidence" value="ECO:0007669"/>
    <property type="project" value="TreeGrafter"/>
</dbReference>
<feature type="compositionally biased region" description="Basic and acidic residues" evidence="2">
    <location>
        <begin position="1091"/>
        <end position="1108"/>
    </location>
</feature>
<dbReference type="GO" id="GO:0006897">
    <property type="term" value="P:endocytosis"/>
    <property type="evidence" value="ECO:0007669"/>
    <property type="project" value="TreeGrafter"/>
</dbReference>
<dbReference type="EMBL" id="BTFZ01000020">
    <property type="protein sequence ID" value="GMM38555.1"/>
    <property type="molecule type" value="Genomic_DNA"/>
</dbReference>
<dbReference type="Proteomes" id="UP001360560">
    <property type="component" value="Unassembled WGS sequence"/>
</dbReference>
<dbReference type="PANTHER" id="PTHR11216">
    <property type="entry name" value="EH DOMAIN"/>
    <property type="match status" value="1"/>
</dbReference>
<feature type="compositionally biased region" description="Low complexity" evidence="2">
    <location>
        <begin position="476"/>
        <end position="492"/>
    </location>
</feature>
<keyword evidence="1" id="KW-0175">Coiled coil</keyword>
<dbReference type="PROSITE" id="PS50222">
    <property type="entry name" value="EF_HAND_2"/>
    <property type="match status" value="1"/>
</dbReference>
<comment type="caution">
    <text evidence="5">The sequence shown here is derived from an EMBL/GenBank/DDBJ whole genome shotgun (WGS) entry which is preliminary data.</text>
</comment>
<dbReference type="PANTHER" id="PTHR11216:SF170">
    <property type="entry name" value="DYNAMIN ASSOCIATED PROTEIN 160, ISOFORM D"/>
    <property type="match status" value="1"/>
</dbReference>
<feature type="domain" description="EF-hand" evidence="4">
    <location>
        <begin position="329"/>
        <end position="364"/>
    </location>
</feature>
<dbReference type="CDD" id="cd00052">
    <property type="entry name" value="EH"/>
    <property type="match status" value="3"/>
</dbReference>
<dbReference type="PROSITE" id="PS50031">
    <property type="entry name" value="EH"/>
    <property type="match status" value="3"/>
</dbReference>
<dbReference type="InterPro" id="IPR011992">
    <property type="entry name" value="EF-hand-dom_pair"/>
</dbReference>
<keyword evidence="6" id="KW-1185">Reference proteome</keyword>
<dbReference type="InterPro" id="IPR002048">
    <property type="entry name" value="EF_hand_dom"/>
</dbReference>
<feature type="region of interest" description="Disordered" evidence="2">
    <location>
        <begin position="851"/>
        <end position="1108"/>
    </location>
</feature>
<evidence type="ECO:0000256" key="2">
    <source>
        <dbReference type="SAM" id="MobiDB-lite"/>
    </source>
</evidence>
<dbReference type="Gene3D" id="1.10.238.10">
    <property type="entry name" value="EF-hand"/>
    <property type="match status" value="3"/>
</dbReference>
<name>A0AAV5QWL4_9ASCO</name>
<feature type="compositionally biased region" description="Polar residues" evidence="2">
    <location>
        <begin position="990"/>
        <end position="1007"/>
    </location>
</feature>
<dbReference type="InterPro" id="IPR000261">
    <property type="entry name" value="EH_dom"/>
</dbReference>
<evidence type="ECO:0000259" key="3">
    <source>
        <dbReference type="PROSITE" id="PS50031"/>
    </source>
</evidence>
<proteinExistence type="predicted"/>
<evidence type="ECO:0000256" key="1">
    <source>
        <dbReference type="SAM" id="Coils"/>
    </source>
</evidence>
<dbReference type="GO" id="GO:0005509">
    <property type="term" value="F:calcium ion binding"/>
    <property type="evidence" value="ECO:0007669"/>
    <property type="project" value="InterPro"/>
</dbReference>
<accession>A0AAV5QWL4</accession>
<dbReference type="GO" id="GO:0005886">
    <property type="term" value="C:plasma membrane"/>
    <property type="evidence" value="ECO:0007669"/>
    <property type="project" value="TreeGrafter"/>
</dbReference>
<evidence type="ECO:0000313" key="6">
    <source>
        <dbReference type="Proteomes" id="UP001360560"/>
    </source>
</evidence>
<feature type="domain" description="EH" evidence="3">
    <location>
        <begin position="153"/>
        <end position="233"/>
    </location>
</feature>
<gene>
    <name evidence="5" type="ORF">DASC09_058940</name>
</gene>
<dbReference type="Pfam" id="PF12763">
    <property type="entry name" value="EH"/>
    <property type="match status" value="3"/>
</dbReference>
<dbReference type="SMART" id="SM00027">
    <property type="entry name" value="EH"/>
    <property type="match status" value="3"/>
</dbReference>
<dbReference type="GeneID" id="90076543"/>
<evidence type="ECO:0000313" key="5">
    <source>
        <dbReference type="EMBL" id="GMM38555.1"/>
    </source>
</evidence>
<feature type="domain" description="EH" evidence="3">
    <location>
        <begin position="20"/>
        <end position="106"/>
    </location>
</feature>
<evidence type="ECO:0000259" key="4">
    <source>
        <dbReference type="PROSITE" id="PS50222"/>
    </source>
</evidence>
<protein>
    <submittedName>
        <fullName evidence="5">Ede1 protein</fullName>
    </submittedName>
</protein>
<feature type="domain" description="EH" evidence="3">
    <location>
        <begin position="330"/>
        <end position="419"/>
    </location>
</feature>
<dbReference type="GO" id="GO:0005737">
    <property type="term" value="C:cytoplasm"/>
    <property type="evidence" value="ECO:0007669"/>
    <property type="project" value="TreeGrafter"/>
</dbReference>
<sequence length="1395" mass="150800">MAEANAGRLPSSFQLPTPEEKVLYSKIFKSLDQEKLGLVTGEVAGLTFEKSGLDSQTLYQIWEISDAQGNGFLKQLDFIRALRLIGHVQSGKALDANLANIPAPAPKFQGLNYGMSPVTTGLPSQGTGSSLQKHYTSSSLQSTAQLPPVTPADISKFIQLFNRHVPSSYPSISGMEAREIFLKAKLQENILGLIWNACDRGAKGNLSKDEFCLAMFLIQGMLRGSIKQVPTSVSETTWSQINQILVSINYGNNIQQQNSIQQQSTGNLLGLDSEISHGAAIKPVIQTIPEARSVQISESPKVTHSSAIPQIEQGSIQPLSSGAWTISPQQKQQFDQLFDSLDKSHKGTLGPNEVASFLMSSKLSQDDLANVWNLADLKNSGIFTKVEFAISMFLVQKRLRGENLPVAIPQELLSSVNGQDIAATQKSTGFAAVASAAPPKPPQVRQSSMNDLADIFGSSPQAPPANLQRSASVQVSNTGGSQSSFSSGPGASRRFKPTSSFGQQIVHQQEVNEVQKTSLLQLDEAKEDEDDSGDDSDINYFYKSYNDKRTAPPIPTSTKPNYDILKDLSVPGGSQPVVAPSVAPPPPAARGTINDNNRALQSEYDTISNEIVSEHVETSNTSAQIKSMEAQSTELKSMISKAKTQLAAAQEAKSNFESRLQQAKALLEEETQQYDGIKKSVIESQQENEELRQKSSILEAEYNNHQAEYQNYQAQLTEKQNENAVFKEKLGTMTAENNDLLKRLENIKKALKDQVAFNNIQERQIEVLKTKNVTVVHEIKGIEAELENSKSIGAQKEAEVKALESSKNSVPVSTIKSIDTSADTTNSTQKLAGVAAVAGVAGLASGAILHNHASGDDHHDSGRSTPVKKNNPFLTGFTAPPGAESMPSLENLTFKSVASDDAPVEKTESLPEPSLDEAAFPSESDDKNQGSPLTPATGSEIIKADGMDDVGDLENFTEFPTQADFESQFDDNKSNTEKETNTVVTKETSDTSPPTSDFQFGGNNPTGLQFPFGGNTIRRPESLTSSVQNNAAMSVRDESVTEYPSSDGSDHDEAIVPETSAFAPPPIPARRGSIGSDSSESSDDDFGPQDIEQRTFRDNETVTGVDKEIKNDDVSPIVIPAASIPAPSTNNTESWFENLDGSNVEKAQSMPADYQSVRANSISTSSDIFMDANEDIVTSPVTQQGSSKMSYIINTGKSKLDIHGFDGMSPSIDEKENPMNNNNNNNIITSTNNSHLASFNAGPFDNNKSVKPSLGLDSDFDSAFDDLSPVTAESAGAKNTIDDFDAAFDDLEPVKENNKTVGDFDDLQPAIEKHDFDSAFDDLTPAMKGVDEFDNADFDNLAPLQDKAVEADNDNLGGNDLEFDDDFTEFDTALSIKAQKPHGNDNDEFDSAFNF</sequence>
<feature type="region of interest" description="Disordered" evidence="2">
    <location>
        <begin position="453"/>
        <end position="499"/>
    </location>
</feature>
<feature type="compositionally biased region" description="Basic and acidic residues" evidence="2">
    <location>
        <begin position="970"/>
        <end position="980"/>
    </location>
</feature>
<reference evidence="5 6" key="1">
    <citation type="journal article" date="2023" name="Elife">
        <title>Identification of key yeast species and microbe-microbe interactions impacting larval growth of Drosophila in the wild.</title>
        <authorList>
            <person name="Mure A."/>
            <person name="Sugiura Y."/>
            <person name="Maeda R."/>
            <person name="Honda K."/>
            <person name="Sakurai N."/>
            <person name="Takahashi Y."/>
            <person name="Watada M."/>
            <person name="Katoh T."/>
            <person name="Gotoh A."/>
            <person name="Gotoh Y."/>
            <person name="Taniguchi I."/>
            <person name="Nakamura K."/>
            <person name="Hayashi T."/>
            <person name="Katayama T."/>
            <person name="Uemura T."/>
            <person name="Hattori Y."/>
        </authorList>
    </citation>
    <scope>NUCLEOTIDE SEQUENCE [LARGE SCALE GENOMIC DNA]</scope>
    <source>
        <strain evidence="5 6">SC-9</strain>
    </source>
</reference>
<feature type="compositionally biased region" description="Basic and acidic residues" evidence="2">
    <location>
        <begin position="853"/>
        <end position="862"/>
    </location>
</feature>
<feature type="compositionally biased region" description="Polar residues" evidence="2">
    <location>
        <begin position="1022"/>
        <end position="1032"/>
    </location>
</feature>